<name>A0AAW4IY09_CLOPF</name>
<dbReference type="RefSeq" id="WP_208340771.1">
    <property type="nucleotide sequence ID" value="NZ_JAENQO010000007.1"/>
</dbReference>
<evidence type="ECO:0000313" key="2">
    <source>
        <dbReference type="EMBL" id="MBO3359511.1"/>
    </source>
</evidence>
<accession>A0AAW4IY09</accession>
<gene>
    <name evidence="2" type="ORF">JJB47_12085</name>
</gene>
<sequence>MKVKVLQEVVNKRYYVDIAFDRGIIWWGSTEITYTNYKIMIDKDSKYKKTIKYELIDRECIDEFERYDMNYKVGDHMWYDNTEYTIKEVVDSGSEGIRIYLNKQRVVKEIGKEETEKLLKDIKIYQDELNEEYKEKIKTLNDEKIIKKDNNKSVIQKIKNYCIFKLGGSVNEG</sequence>
<comment type="caution">
    <text evidence="2">The sequence shown here is derived from an EMBL/GenBank/DDBJ whole genome shotgun (WGS) entry which is preliminary data.</text>
</comment>
<evidence type="ECO:0000256" key="1">
    <source>
        <dbReference type="SAM" id="Coils"/>
    </source>
</evidence>
<dbReference type="EMBL" id="JAENQP010000007">
    <property type="protein sequence ID" value="MBO3359511.1"/>
    <property type="molecule type" value="Genomic_DNA"/>
</dbReference>
<dbReference type="Proteomes" id="UP000668068">
    <property type="component" value="Unassembled WGS sequence"/>
</dbReference>
<keyword evidence="1" id="KW-0175">Coiled coil</keyword>
<proteinExistence type="predicted"/>
<protein>
    <submittedName>
        <fullName evidence="2">Uncharacterized protein</fullName>
    </submittedName>
</protein>
<dbReference type="AlphaFoldDB" id="A0AAW4IY09"/>
<organism evidence="2 3">
    <name type="scientific">Clostridium perfringens</name>
    <dbReference type="NCBI Taxonomy" id="1502"/>
    <lineage>
        <taxon>Bacteria</taxon>
        <taxon>Bacillati</taxon>
        <taxon>Bacillota</taxon>
        <taxon>Clostridia</taxon>
        <taxon>Eubacteriales</taxon>
        <taxon>Clostridiaceae</taxon>
        <taxon>Clostridium</taxon>
    </lineage>
</organism>
<feature type="coiled-coil region" evidence="1">
    <location>
        <begin position="112"/>
        <end position="150"/>
    </location>
</feature>
<reference evidence="2" key="1">
    <citation type="submission" date="2020-12" db="EMBL/GenBank/DDBJ databases">
        <title>Comparative genomics of Clostridium perfringens reveals patterns of host-associated phylogenetic clades and virulence factors.</title>
        <authorList>
            <person name="Smith A.H."/>
            <person name="Geier R."/>
        </authorList>
    </citation>
    <scope>NUCLEOTIDE SEQUENCE</scope>
    <source>
        <strain evidence="2">CHD30677R</strain>
    </source>
</reference>
<evidence type="ECO:0000313" key="3">
    <source>
        <dbReference type="Proteomes" id="UP000668068"/>
    </source>
</evidence>